<name>A0A6A6E691_9PEZI</name>
<dbReference type="PANTHER" id="PTHR42877">
    <property type="entry name" value="L-ORNITHINE N(5)-MONOOXYGENASE-RELATED"/>
    <property type="match status" value="1"/>
</dbReference>
<dbReference type="Pfam" id="PF13450">
    <property type="entry name" value="NAD_binding_8"/>
    <property type="match status" value="1"/>
</dbReference>
<accession>A0A6A6E691</accession>
<dbReference type="PANTHER" id="PTHR42877:SF8">
    <property type="entry name" value="MONOOXYGENASE"/>
    <property type="match status" value="1"/>
</dbReference>
<dbReference type="AlphaFoldDB" id="A0A6A6E691"/>
<dbReference type="Gene3D" id="3.50.50.60">
    <property type="entry name" value="FAD/NAD(P)-binding domain"/>
    <property type="match status" value="2"/>
</dbReference>
<sequence length="596" mass="67750">MADFIVPSTSRLETDGQHRLQGPIHAQRHVRIICIGAGASGLLMAYKLQRHFSNFSLTVYEKNPEVSGTWWENRYPGRDRCACDVPSHNYTWSFEPKLDWSAVYASSKEIFQYFNDFARKYDLHKYVKTEHQVIGAYWNKEKGGYDVHAKDLQNNQEISDHCDILVNASGILNNWQWPAIPGLDTYKGVLLHTANWDEKIDLSGRHVGLIGNGSSGIQVLPTIQPHVSKVTTFIREPTWVSPIQGLEQHIFSDQERLEFATKPNALLEYRQSVERGLNGQFAIFLKGTNTNNDTETYFRQQMSDKLKNPYLEERLIPNWHVGCRRLTPGVGYLESLGQENVEVVYGEINSITERGCLCDNGKEYPVDVLICATGFNTSFKPRFPVVGPSGKNLQDVWKDEARSYFGVAAADFPNYLIFLGPNCPIGNGPVLSAIECQADYMCKLIDRFQTHNISQFAPKAEAVADFITHKDNFMQKAVWNDPCRSWYKGRPDGPVTALWPGSTLHYIEAMMELRLDDWDVKYNGNRFAWLGNGYSQTELDPTADWAYYIREEDDDEPISRRRKLQLINKSGTVQANVGVSFTGKKVEETAAVESKL</sequence>
<dbReference type="OrthoDB" id="74360at2759"/>
<gene>
    <name evidence="2" type="ORF">K469DRAFT_687043</name>
</gene>
<dbReference type="EMBL" id="ML994629">
    <property type="protein sequence ID" value="KAF2186673.1"/>
    <property type="molecule type" value="Genomic_DNA"/>
</dbReference>
<reference evidence="2" key="1">
    <citation type="journal article" date="2020" name="Stud. Mycol.">
        <title>101 Dothideomycetes genomes: a test case for predicting lifestyles and emergence of pathogens.</title>
        <authorList>
            <person name="Haridas S."/>
            <person name="Albert R."/>
            <person name="Binder M."/>
            <person name="Bloem J."/>
            <person name="Labutti K."/>
            <person name="Salamov A."/>
            <person name="Andreopoulos B."/>
            <person name="Baker S."/>
            <person name="Barry K."/>
            <person name="Bills G."/>
            <person name="Bluhm B."/>
            <person name="Cannon C."/>
            <person name="Castanera R."/>
            <person name="Culley D."/>
            <person name="Daum C."/>
            <person name="Ezra D."/>
            <person name="Gonzalez J."/>
            <person name="Henrissat B."/>
            <person name="Kuo A."/>
            <person name="Liang C."/>
            <person name="Lipzen A."/>
            <person name="Lutzoni F."/>
            <person name="Magnuson J."/>
            <person name="Mondo S."/>
            <person name="Nolan M."/>
            <person name="Ohm R."/>
            <person name="Pangilinan J."/>
            <person name="Park H.-J."/>
            <person name="Ramirez L."/>
            <person name="Alfaro M."/>
            <person name="Sun H."/>
            <person name="Tritt A."/>
            <person name="Yoshinaga Y."/>
            <person name="Zwiers L.-H."/>
            <person name="Turgeon B."/>
            <person name="Goodwin S."/>
            <person name="Spatafora J."/>
            <person name="Crous P."/>
            <person name="Grigoriev I."/>
        </authorList>
    </citation>
    <scope>NUCLEOTIDE SEQUENCE</scope>
    <source>
        <strain evidence="2">CBS 207.26</strain>
    </source>
</reference>
<keyword evidence="3" id="KW-1185">Reference proteome</keyword>
<evidence type="ECO:0000313" key="3">
    <source>
        <dbReference type="Proteomes" id="UP000800200"/>
    </source>
</evidence>
<dbReference type="Proteomes" id="UP000800200">
    <property type="component" value="Unassembled WGS sequence"/>
</dbReference>
<protein>
    <submittedName>
        <fullName evidence="2">FAD/NAD(P)-binding domain-containing protein</fullName>
    </submittedName>
</protein>
<evidence type="ECO:0000256" key="1">
    <source>
        <dbReference type="ARBA" id="ARBA00010139"/>
    </source>
</evidence>
<dbReference type="InterPro" id="IPR051209">
    <property type="entry name" value="FAD-bind_Monooxygenase_sf"/>
</dbReference>
<comment type="similarity">
    <text evidence="1">Belongs to the FAD-binding monooxygenase family.</text>
</comment>
<dbReference type="InterPro" id="IPR036188">
    <property type="entry name" value="FAD/NAD-bd_sf"/>
</dbReference>
<dbReference type="SUPFAM" id="SSF51905">
    <property type="entry name" value="FAD/NAD(P)-binding domain"/>
    <property type="match status" value="2"/>
</dbReference>
<evidence type="ECO:0000313" key="2">
    <source>
        <dbReference type="EMBL" id="KAF2186673.1"/>
    </source>
</evidence>
<organism evidence="2 3">
    <name type="scientific">Zopfia rhizophila CBS 207.26</name>
    <dbReference type="NCBI Taxonomy" id="1314779"/>
    <lineage>
        <taxon>Eukaryota</taxon>
        <taxon>Fungi</taxon>
        <taxon>Dikarya</taxon>
        <taxon>Ascomycota</taxon>
        <taxon>Pezizomycotina</taxon>
        <taxon>Dothideomycetes</taxon>
        <taxon>Dothideomycetes incertae sedis</taxon>
        <taxon>Zopfiaceae</taxon>
        <taxon>Zopfia</taxon>
    </lineage>
</organism>
<proteinExistence type="inferred from homology"/>